<gene>
    <name evidence="2" type="ORF">H072_8005</name>
</gene>
<protein>
    <submittedName>
        <fullName evidence="2">Uncharacterized protein</fullName>
    </submittedName>
</protein>
<keyword evidence="3" id="KW-1185">Reference proteome</keyword>
<sequence length="326" mass="37991">MAAIQSHDSNRKISGYLFKEEASNVREREDRKRELERLAAQEKNKLSEAERLEEERQNNLKQLMKELQDAKDEAALRQKELRAVNLQVASLNSEKVNLERTKSELQSTKSTLEDKLRTTTTELATAQSALGALQSTKSNLESQLSTQTENNRKLNVELENTNKELKTIHWGLRDERLMIVNFKTRCAIDIGKDNWTRCAGWPMYMGNDHQYLKITPCDSSSHSGPWWIKSVLHEKYIEYTNDSEPLRMKEKSGSDYQKWQITVNNNGLFQYDHEQLHWFRISVIRCVGNNKMMKLRRDHLEGSNNEIDCVDGTEDDLSKWTILRVN</sequence>
<accession>S8A5S4</accession>
<proteinExistence type="predicted"/>
<dbReference type="Proteomes" id="UP000015100">
    <property type="component" value="Unassembled WGS sequence"/>
</dbReference>
<dbReference type="Gene3D" id="2.80.10.50">
    <property type="match status" value="1"/>
</dbReference>
<organism evidence="2 3">
    <name type="scientific">Dactylellina haptotyla (strain CBS 200.50)</name>
    <name type="common">Nematode-trapping fungus</name>
    <name type="synonym">Monacrosporium haptotylum</name>
    <dbReference type="NCBI Taxonomy" id="1284197"/>
    <lineage>
        <taxon>Eukaryota</taxon>
        <taxon>Fungi</taxon>
        <taxon>Dikarya</taxon>
        <taxon>Ascomycota</taxon>
        <taxon>Pezizomycotina</taxon>
        <taxon>Orbiliomycetes</taxon>
        <taxon>Orbiliales</taxon>
        <taxon>Orbiliaceae</taxon>
        <taxon>Dactylellina</taxon>
    </lineage>
</organism>
<dbReference type="AlphaFoldDB" id="S8A5S4"/>
<feature type="region of interest" description="Disordered" evidence="1">
    <location>
        <begin position="1"/>
        <end position="32"/>
    </location>
</feature>
<reference evidence="2 3" key="1">
    <citation type="journal article" date="2013" name="PLoS Genet.">
        <title>Genomic mechanisms accounting for the adaptation to parasitism in nematode-trapping fungi.</title>
        <authorList>
            <person name="Meerupati T."/>
            <person name="Andersson K.M."/>
            <person name="Friman E."/>
            <person name="Kumar D."/>
            <person name="Tunlid A."/>
            <person name="Ahren D."/>
        </authorList>
    </citation>
    <scope>NUCLEOTIDE SEQUENCE [LARGE SCALE GENOMIC DNA]</scope>
    <source>
        <strain evidence="2 3">CBS 200.50</strain>
    </source>
</reference>
<dbReference type="InterPro" id="IPR035992">
    <property type="entry name" value="Ricin_B-like_lectins"/>
</dbReference>
<dbReference type="SUPFAM" id="SSF90257">
    <property type="entry name" value="Myosin rod fragments"/>
    <property type="match status" value="1"/>
</dbReference>
<dbReference type="EMBL" id="AQGS01000575">
    <property type="protein sequence ID" value="EPS38159.1"/>
    <property type="molecule type" value="Genomic_DNA"/>
</dbReference>
<dbReference type="SUPFAM" id="SSF50370">
    <property type="entry name" value="Ricin B-like lectins"/>
    <property type="match status" value="1"/>
</dbReference>
<evidence type="ECO:0000313" key="2">
    <source>
        <dbReference type="EMBL" id="EPS38159.1"/>
    </source>
</evidence>
<dbReference type="HOGENOM" id="CLU_852637_0_0_1"/>
<reference evidence="3" key="2">
    <citation type="submission" date="2013-04" db="EMBL/GenBank/DDBJ databases">
        <title>Genomic mechanisms accounting for the adaptation to parasitism in nematode-trapping fungi.</title>
        <authorList>
            <person name="Ahren D.G."/>
        </authorList>
    </citation>
    <scope>NUCLEOTIDE SEQUENCE [LARGE SCALE GENOMIC DNA]</scope>
    <source>
        <strain evidence="3">CBS 200.50</strain>
    </source>
</reference>
<evidence type="ECO:0000256" key="1">
    <source>
        <dbReference type="SAM" id="MobiDB-lite"/>
    </source>
</evidence>
<evidence type="ECO:0000313" key="3">
    <source>
        <dbReference type="Proteomes" id="UP000015100"/>
    </source>
</evidence>
<name>S8A5S4_DACHA</name>
<comment type="caution">
    <text evidence="2">The sequence shown here is derived from an EMBL/GenBank/DDBJ whole genome shotgun (WGS) entry which is preliminary data.</text>
</comment>
<feature type="compositionally biased region" description="Basic and acidic residues" evidence="1">
    <location>
        <begin position="18"/>
        <end position="32"/>
    </location>
</feature>